<evidence type="ECO:0000313" key="3">
    <source>
        <dbReference type="Proteomes" id="UP000184480"/>
    </source>
</evidence>
<proteinExistence type="predicted"/>
<dbReference type="EMBL" id="FQUC01000003">
    <property type="protein sequence ID" value="SHF03944.1"/>
    <property type="molecule type" value="Genomic_DNA"/>
</dbReference>
<dbReference type="OrthoDB" id="9769182at2"/>
<evidence type="ECO:0000313" key="2">
    <source>
        <dbReference type="EMBL" id="SHF03944.1"/>
    </source>
</evidence>
<organism evidence="2 3">
    <name type="scientific">Dysgonomonas macrotermitis</name>
    <dbReference type="NCBI Taxonomy" id="1346286"/>
    <lineage>
        <taxon>Bacteria</taxon>
        <taxon>Pseudomonadati</taxon>
        <taxon>Bacteroidota</taxon>
        <taxon>Bacteroidia</taxon>
        <taxon>Bacteroidales</taxon>
        <taxon>Dysgonomonadaceae</taxon>
        <taxon>Dysgonomonas</taxon>
    </lineage>
</organism>
<keyword evidence="3" id="KW-1185">Reference proteome</keyword>
<protein>
    <submittedName>
        <fullName evidence="2">Uncharacterized protein</fullName>
    </submittedName>
</protein>
<name>A0A1M4YDN3_9BACT</name>
<dbReference type="AlphaFoldDB" id="A0A1M4YDN3"/>
<feature type="signal peptide" evidence="1">
    <location>
        <begin position="1"/>
        <end position="22"/>
    </location>
</feature>
<dbReference type="Proteomes" id="UP000184480">
    <property type="component" value="Unassembled WGS sequence"/>
</dbReference>
<dbReference type="RefSeq" id="WP_062177451.1">
    <property type="nucleotide sequence ID" value="NZ_BBXL01000003.1"/>
</dbReference>
<evidence type="ECO:0000256" key="1">
    <source>
        <dbReference type="SAM" id="SignalP"/>
    </source>
</evidence>
<keyword evidence="1" id="KW-0732">Signal</keyword>
<accession>A0A1M4YDN3</accession>
<feature type="chain" id="PRO_5009908428" evidence="1">
    <location>
        <begin position="23"/>
        <end position="226"/>
    </location>
</feature>
<gene>
    <name evidence="2" type="ORF">SAMN05444362_103144</name>
</gene>
<reference evidence="3" key="1">
    <citation type="submission" date="2016-11" db="EMBL/GenBank/DDBJ databases">
        <authorList>
            <person name="Varghese N."/>
            <person name="Submissions S."/>
        </authorList>
    </citation>
    <scope>NUCLEOTIDE SEQUENCE [LARGE SCALE GENOMIC DNA]</scope>
    <source>
        <strain evidence="3">DSM 27370</strain>
    </source>
</reference>
<sequence length="226" mass="27173">MKKKLIIIIFLIPTILYSQNFADNIEVDIAHLYDSDEIQESYKETLSNYNHRKSTEDTILIDKVIPIYKYRYDCELTRLNDLQQLEYMESNNLNSIPLPKKDFINYLFYSNLRRINPTYSSNKKNKIRFDFTFYFFDKQNKVIGYGGPSEFYILKHYENSQAFKSDQTFADDIKRLKITDLFIIIDIPNIPIFGKTFDNRIYVYDRKMEKFDTLEKFVEGHPEIFK</sequence>
<dbReference type="STRING" id="1346286.SAMN05444362_103144"/>